<evidence type="ECO:0000313" key="2">
    <source>
        <dbReference type="EMBL" id="VDP11064.1"/>
    </source>
</evidence>
<accession>A0A183ITE0</accession>
<sequence>MFIEIEHGTGRVMNRGACELSFPVSVAFVLPAIAGVLCYGCSKATAEIDTHLAVIADFTLALEPATEYGTRTGNGLRETCEDVMLLAKKTFSEARYQVTHIFGVIVLRLCLDGKAMGVAQSDSQNSDVFSKWLPRGHIVLTGDNHSLSSFLITDFQANLRFNVDPILLP</sequence>
<reference evidence="2 3" key="2">
    <citation type="submission" date="2018-11" db="EMBL/GenBank/DDBJ databases">
        <authorList>
            <consortium name="Pathogen Informatics"/>
        </authorList>
    </citation>
    <scope>NUCLEOTIDE SEQUENCE [LARGE SCALE GENOMIC DNA]</scope>
</reference>
<keyword evidence="1" id="KW-0472">Membrane</keyword>
<protein>
    <submittedName>
        <fullName evidence="4">DUF5683 domain-containing protein</fullName>
    </submittedName>
</protein>
<proteinExistence type="predicted"/>
<evidence type="ECO:0000313" key="4">
    <source>
        <dbReference type="WBParaSite" id="SBAD_0000715201-mRNA-1"/>
    </source>
</evidence>
<keyword evidence="1" id="KW-1133">Transmembrane helix</keyword>
<evidence type="ECO:0000313" key="3">
    <source>
        <dbReference type="Proteomes" id="UP000270296"/>
    </source>
</evidence>
<keyword evidence="3" id="KW-1185">Reference proteome</keyword>
<dbReference type="WBParaSite" id="SBAD_0000715201-mRNA-1">
    <property type="protein sequence ID" value="SBAD_0000715201-mRNA-1"/>
    <property type="gene ID" value="SBAD_0000715201"/>
</dbReference>
<feature type="transmembrane region" description="Helical" evidence="1">
    <location>
        <begin position="20"/>
        <end position="41"/>
    </location>
</feature>
<dbReference type="AlphaFoldDB" id="A0A183ITE0"/>
<dbReference type="EMBL" id="UZAM01010127">
    <property type="protein sequence ID" value="VDP11064.1"/>
    <property type="molecule type" value="Genomic_DNA"/>
</dbReference>
<keyword evidence="1" id="KW-0812">Transmembrane</keyword>
<dbReference type="Proteomes" id="UP000270296">
    <property type="component" value="Unassembled WGS sequence"/>
</dbReference>
<gene>
    <name evidence="2" type="ORF">SBAD_LOCUS6887</name>
</gene>
<evidence type="ECO:0000256" key="1">
    <source>
        <dbReference type="SAM" id="Phobius"/>
    </source>
</evidence>
<organism evidence="4">
    <name type="scientific">Soboliphyme baturini</name>
    <dbReference type="NCBI Taxonomy" id="241478"/>
    <lineage>
        <taxon>Eukaryota</taxon>
        <taxon>Metazoa</taxon>
        <taxon>Ecdysozoa</taxon>
        <taxon>Nematoda</taxon>
        <taxon>Enoplea</taxon>
        <taxon>Dorylaimia</taxon>
        <taxon>Dioctophymatida</taxon>
        <taxon>Dioctophymatoidea</taxon>
        <taxon>Soboliphymatidae</taxon>
        <taxon>Soboliphyme</taxon>
    </lineage>
</organism>
<name>A0A183ITE0_9BILA</name>
<reference evidence="4" key="1">
    <citation type="submission" date="2016-06" db="UniProtKB">
        <authorList>
            <consortium name="WormBaseParasite"/>
        </authorList>
    </citation>
    <scope>IDENTIFICATION</scope>
</reference>